<evidence type="ECO:0000256" key="14">
    <source>
        <dbReference type="PIRSR" id="PIRSR604469-1"/>
    </source>
</evidence>
<evidence type="ECO:0000313" key="17">
    <source>
        <dbReference type="Proteomes" id="UP000273778"/>
    </source>
</evidence>
<comment type="catalytic activity">
    <reaction evidence="12">
        <text>O-phospho-L-serine + H2O = L-serine + phosphate</text>
        <dbReference type="Rhea" id="RHEA:21208"/>
        <dbReference type="ChEBI" id="CHEBI:15377"/>
        <dbReference type="ChEBI" id="CHEBI:33384"/>
        <dbReference type="ChEBI" id="CHEBI:43474"/>
        <dbReference type="ChEBI" id="CHEBI:57524"/>
        <dbReference type="EC" id="3.1.3.3"/>
    </reaction>
</comment>
<gene>
    <name evidence="16" type="primary">serB</name>
    <name evidence="16" type="ORF">EGC77_05090</name>
    <name evidence="15" type="ORF">EGC80_21410</name>
</gene>
<dbReference type="Proteomes" id="UP000278855">
    <property type="component" value="Unassembled WGS sequence"/>
</dbReference>
<keyword evidence="9" id="KW-0460">Magnesium</keyword>
<keyword evidence="6" id="KW-0028">Amino-acid biosynthesis</keyword>
<dbReference type="EC" id="3.1.3.3" evidence="4"/>
<evidence type="ECO:0000256" key="2">
    <source>
        <dbReference type="ARBA" id="ARBA00005135"/>
    </source>
</evidence>
<dbReference type="CDD" id="cd07500">
    <property type="entry name" value="HAD_PSP"/>
    <property type="match status" value="1"/>
</dbReference>
<evidence type="ECO:0000256" key="7">
    <source>
        <dbReference type="ARBA" id="ARBA00022723"/>
    </source>
</evidence>
<dbReference type="KEGG" id="spsr:EGC80_21410"/>
<dbReference type="GO" id="GO:0006564">
    <property type="term" value="P:L-serine biosynthetic process"/>
    <property type="evidence" value="ECO:0007669"/>
    <property type="project" value="UniProtKB-KW"/>
</dbReference>
<dbReference type="EMBL" id="RKKB01000001">
    <property type="protein sequence ID" value="RPA35024.1"/>
    <property type="molecule type" value="Genomic_DNA"/>
</dbReference>
<evidence type="ECO:0000256" key="11">
    <source>
        <dbReference type="ARBA" id="ARBA00031693"/>
    </source>
</evidence>
<comment type="similarity">
    <text evidence="3">Belongs to the HAD-like hydrolase superfamily. SerB family.</text>
</comment>
<comment type="pathway">
    <text evidence="2">Amino-acid biosynthesis; L-serine biosynthesis; L-serine from 3-phospho-D-glycerate: step 3/3.</text>
</comment>
<evidence type="ECO:0000313" key="16">
    <source>
        <dbReference type="EMBL" id="RPA35024.1"/>
    </source>
</evidence>
<keyword evidence="7" id="KW-0479">Metal-binding</keyword>
<keyword evidence="8 16" id="KW-0378">Hydrolase</keyword>
<keyword evidence="17" id="KW-1185">Reference proteome</keyword>
<evidence type="ECO:0000256" key="9">
    <source>
        <dbReference type="ARBA" id="ARBA00022842"/>
    </source>
</evidence>
<keyword evidence="10" id="KW-0718">Serine biosynthesis</keyword>
<dbReference type="EMBL" id="CP034073">
    <property type="protein sequence ID" value="AZG37168.1"/>
    <property type="molecule type" value="Genomic_DNA"/>
</dbReference>
<feature type="active site" description="Proton donor" evidence="14">
    <location>
        <position position="129"/>
    </location>
</feature>
<dbReference type="GO" id="GO:0000287">
    <property type="term" value="F:magnesium ion binding"/>
    <property type="evidence" value="ECO:0007669"/>
    <property type="project" value="TreeGrafter"/>
</dbReference>
<dbReference type="Proteomes" id="UP000273778">
    <property type="component" value="Chromosome"/>
</dbReference>
<evidence type="ECO:0000256" key="10">
    <source>
        <dbReference type="ARBA" id="ARBA00023299"/>
    </source>
</evidence>
<evidence type="ECO:0000256" key="13">
    <source>
        <dbReference type="ARBA" id="ARBA00048523"/>
    </source>
</evidence>
<reference evidence="18" key="2">
    <citation type="submission" date="2018-11" db="EMBL/GenBank/DDBJ databases">
        <title>Shewanella sp. R106.</title>
        <authorList>
            <person name="Hwang Y.J."/>
            <person name="Hwang C.Y."/>
        </authorList>
    </citation>
    <scope>NUCLEOTIDE SEQUENCE [LARGE SCALE GENOMIC DNA]</scope>
    <source>
        <strain evidence="18">R106</strain>
    </source>
</reference>
<dbReference type="RefSeq" id="WP_124012065.1">
    <property type="nucleotide sequence ID" value="NZ_CP034073.1"/>
</dbReference>
<evidence type="ECO:0000256" key="12">
    <source>
        <dbReference type="ARBA" id="ARBA00048138"/>
    </source>
</evidence>
<reference evidence="15 17" key="1">
    <citation type="submission" date="2018-11" db="EMBL/GenBank/DDBJ databases">
        <title>Shewanella sp. M2.</title>
        <authorList>
            <person name="Hwang Y.J."/>
            <person name="Hwang C.Y."/>
        </authorList>
    </citation>
    <scope>NUCLEOTIDE SEQUENCE [LARGE SCALE GENOMIC DNA]</scope>
    <source>
        <strain evidence="15 17">M2</strain>
    </source>
</reference>
<dbReference type="GO" id="GO:0005737">
    <property type="term" value="C:cytoplasm"/>
    <property type="evidence" value="ECO:0007669"/>
    <property type="project" value="TreeGrafter"/>
</dbReference>
<evidence type="ECO:0000313" key="18">
    <source>
        <dbReference type="Proteomes" id="UP000278855"/>
    </source>
</evidence>
<dbReference type="NCBIfam" id="TIGR00338">
    <property type="entry name" value="serB"/>
    <property type="match status" value="1"/>
</dbReference>
<dbReference type="SFLD" id="SFLDG01137">
    <property type="entry name" value="C1.6.1:_Phosphoserine_Phosphat"/>
    <property type="match status" value="1"/>
</dbReference>
<dbReference type="NCBIfam" id="TIGR01488">
    <property type="entry name" value="HAD-SF-IB"/>
    <property type="match status" value="1"/>
</dbReference>
<protein>
    <recommendedName>
        <fullName evidence="5">Phosphoserine phosphatase</fullName>
        <ecNumber evidence="4">3.1.3.3</ecNumber>
    </recommendedName>
    <alternativeName>
        <fullName evidence="11">O-phosphoserine phosphohydrolase</fullName>
    </alternativeName>
</protein>
<evidence type="ECO:0000313" key="15">
    <source>
        <dbReference type="EMBL" id="AZG37168.1"/>
    </source>
</evidence>
<evidence type="ECO:0000256" key="3">
    <source>
        <dbReference type="ARBA" id="ARBA00009184"/>
    </source>
</evidence>
<dbReference type="Gene3D" id="3.40.50.1000">
    <property type="entry name" value="HAD superfamily/HAD-like"/>
    <property type="match status" value="1"/>
</dbReference>
<accession>A0A3N4F1Y1</accession>
<dbReference type="InterPro" id="IPR023214">
    <property type="entry name" value="HAD_sf"/>
</dbReference>
<dbReference type="GO" id="GO:0036424">
    <property type="term" value="F:L-phosphoserine phosphatase activity"/>
    <property type="evidence" value="ECO:0007669"/>
    <property type="project" value="InterPro"/>
</dbReference>
<organism evidence="16 18">
    <name type="scientific">Shewanella psychromarinicola</name>
    <dbReference type="NCBI Taxonomy" id="2487742"/>
    <lineage>
        <taxon>Bacteria</taxon>
        <taxon>Pseudomonadati</taxon>
        <taxon>Pseudomonadota</taxon>
        <taxon>Gammaproteobacteria</taxon>
        <taxon>Alteromonadales</taxon>
        <taxon>Shewanellaceae</taxon>
        <taxon>Shewanella</taxon>
    </lineage>
</organism>
<dbReference type="UniPathway" id="UPA00135">
    <property type="reaction ID" value="UER00198"/>
</dbReference>
<evidence type="ECO:0000256" key="8">
    <source>
        <dbReference type="ARBA" id="ARBA00022801"/>
    </source>
</evidence>
<dbReference type="SFLD" id="SFLDS00003">
    <property type="entry name" value="Haloacid_Dehalogenase"/>
    <property type="match status" value="1"/>
</dbReference>
<dbReference type="AlphaFoldDB" id="A0A3N4F1Y1"/>
<dbReference type="PANTHER" id="PTHR43344">
    <property type="entry name" value="PHOSPHOSERINE PHOSPHATASE"/>
    <property type="match status" value="1"/>
</dbReference>
<dbReference type="OrthoDB" id="9792539at2"/>
<dbReference type="InterPro" id="IPR050582">
    <property type="entry name" value="HAD-like_SerB"/>
</dbReference>
<dbReference type="Pfam" id="PF00702">
    <property type="entry name" value="Hydrolase"/>
    <property type="match status" value="1"/>
</dbReference>
<proteinExistence type="inferred from homology"/>
<dbReference type="SUPFAM" id="SSF56784">
    <property type="entry name" value="HAD-like"/>
    <property type="match status" value="1"/>
</dbReference>
<name>A0A3N4F1Y1_9GAMM</name>
<evidence type="ECO:0000256" key="6">
    <source>
        <dbReference type="ARBA" id="ARBA00022605"/>
    </source>
</evidence>
<dbReference type="SFLD" id="SFLDG01136">
    <property type="entry name" value="C1.6:_Phosphoserine_Phosphatas"/>
    <property type="match status" value="1"/>
</dbReference>
<dbReference type="PANTHER" id="PTHR43344:SF2">
    <property type="entry name" value="PHOSPHOSERINE PHOSPHATASE"/>
    <property type="match status" value="1"/>
</dbReference>
<dbReference type="InterPro" id="IPR004469">
    <property type="entry name" value="PSP"/>
</dbReference>
<evidence type="ECO:0000256" key="4">
    <source>
        <dbReference type="ARBA" id="ARBA00012640"/>
    </source>
</evidence>
<comment type="cofactor">
    <cofactor evidence="1">
        <name>Mg(2+)</name>
        <dbReference type="ChEBI" id="CHEBI:18420"/>
    </cofactor>
</comment>
<feature type="active site" description="Nucleophile" evidence="14">
    <location>
        <position position="127"/>
    </location>
</feature>
<dbReference type="SFLD" id="SFLDF00029">
    <property type="entry name" value="phosphoserine_phosphatase"/>
    <property type="match status" value="1"/>
</dbReference>
<reference evidence="16" key="3">
    <citation type="submission" date="2018-11" db="EMBL/GenBank/DDBJ databases">
        <authorList>
            <person name="Hwang Y.J."/>
            <person name="Hwang C.Y."/>
        </authorList>
    </citation>
    <scope>NUCLEOTIDE SEQUENCE</scope>
    <source>
        <strain evidence="16">R106</strain>
    </source>
</reference>
<comment type="catalytic activity">
    <reaction evidence="13">
        <text>O-phospho-D-serine + H2O = D-serine + phosphate</text>
        <dbReference type="Rhea" id="RHEA:24873"/>
        <dbReference type="ChEBI" id="CHEBI:15377"/>
        <dbReference type="ChEBI" id="CHEBI:35247"/>
        <dbReference type="ChEBI" id="CHEBI:43474"/>
        <dbReference type="ChEBI" id="CHEBI:58680"/>
        <dbReference type="EC" id="3.1.3.3"/>
    </reaction>
</comment>
<evidence type="ECO:0000256" key="1">
    <source>
        <dbReference type="ARBA" id="ARBA00001946"/>
    </source>
</evidence>
<evidence type="ECO:0000256" key="5">
    <source>
        <dbReference type="ARBA" id="ARBA00015196"/>
    </source>
</evidence>
<sequence>MLEQRDNVLLNFLFSDTCDKYQHLGRVLYRYQESDYLLSLQSYFPYRCRIIFSVECSTEIESWLSLISSDAHIAKLVRQNDLLGFELSTQTVNDKWIASFPQNIAAEIVLIQQPLARLNQPGLLVMDMDSTAIDIECIDELAAMAGVGEGVAAVTASAMRGELDFEQSLRLRVSKLAGADAAIIQELCDTLPLMPGLEAMLAELKSHQWKLVVASGGFTPFVSYLKTLLGLDAAFANELVIVDGKLSGEVTGQVVDAQFKAKVVSQCAEQWAIASGQRVAIGDGANDIAMIQAADLGVAFHGKPTLIAAADVSIHHVDLRALVFLLQA</sequence>
<dbReference type="InterPro" id="IPR036412">
    <property type="entry name" value="HAD-like_sf"/>
</dbReference>